<evidence type="ECO:0000256" key="2">
    <source>
        <dbReference type="SAM" id="SignalP"/>
    </source>
</evidence>
<protein>
    <recommendedName>
        <fullName evidence="3">IPT/TIG domain-containing protein</fullName>
    </recommendedName>
</protein>
<dbReference type="EMBL" id="RXOC01000015">
    <property type="protein sequence ID" value="RXF67746.1"/>
    <property type="molecule type" value="Genomic_DNA"/>
</dbReference>
<dbReference type="CDD" id="cd00603">
    <property type="entry name" value="IPT_PCSR"/>
    <property type="match status" value="1"/>
</dbReference>
<dbReference type="Gene3D" id="2.130.10.130">
    <property type="entry name" value="Integrin alpha, N-terminal"/>
    <property type="match status" value="6"/>
</dbReference>
<dbReference type="Pfam" id="PF01833">
    <property type="entry name" value="TIG"/>
    <property type="match status" value="3"/>
</dbReference>
<dbReference type="SUPFAM" id="SSF69318">
    <property type="entry name" value="Integrin alpha N-terminal domain"/>
    <property type="match status" value="5"/>
</dbReference>
<feature type="chain" id="PRO_5020736006" description="IPT/TIG domain-containing protein" evidence="2">
    <location>
        <begin position="21"/>
        <end position="1672"/>
    </location>
</feature>
<dbReference type="CDD" id="cd00102">
    <property type="entry name" value="IPT"/>
    <property type="match status" value="1"/>
</dbReference>
<dbReference type="InterPro" id="IPR002909">
    <property type="entry name" value="IPT_dom"/>
</dbReference>
<organism evidence="4 5">
    <name type="scientific">Arcticibacter tournemirensis</name>
    <dbReference type="NCBI Taxonomy" id="699437"/>
    <lineage>
        <taxon>Bacteria</taxon>
        <taxon>Pseudomonadati</taxon>
        <taxon>Bacteroidota</taxon>
        <taxon>Sphingobacteriia</taxon>
        <taxon>Sphingobacteriales</taxon>
        <taxon>Sphingobacteriaceae</taxon>
        <taxon>Arcticibacter</taxon>
    </lineage>
</organism>
<name>A0A4Q0M510_9SPHI</name>
<gene>
    <name evidence="4" type="ORF">EKH83_18140</name>
</gene>
<evidence type="ECO:0000259" key="3">
    <source>
        <dbReference type="SMART" id="SM00429"/>
    </source>
</evidence>
<evidence type="ECO:0000313" key="5">
    <source>
        <dbReference type="Proteomes" id="UP000290848"/>
    </source>
</evidence>
<dbReference type="InterPro" id="IPR013517">
    <property type="entry name" value="FG-GAP"/>
</dbReference>
<reference evidence="4 5" key="1">
    <citation type="submission" date="2018-12" db="EMBL/GenBank/DDBJ databases">
        <title>The Draft Genome Sequence of the Soil Bacterium Pedobacter tournemirensis R1.</title>
        <authorList>
            <person name="He J."/>
        </authorList>
    </citation>
    <scope>NUCLEOTIDE SEQUENCE [LARGE SCALE GENOMIC DNA]</scope>
    <source>
        <strain evidence="4 5">R1</strain>
    </source>
</reference>
<feature type="signal peptide" evidence="2">
    <location>
        <begin position="1"/>
        <end position="20"/>
    </location>
</feature>
<dbReference type="Gene3D" id="2.60.40.10">
    <property type="entry name" value="Immunoglobulins"/>
    <property type="match status" value="3"/>
</dbReference>
<dbReference type="InterPro" id="IPR028994">
    <property type="entry name" value="Integrin_alpha_N"/>
</dbReference>
<dbReference type="SUPFAM" id="SSF81296">
    <property type="entry name" value="E set domains"/>
    <property type="match status" value="3"/>
</dbReference>
<proteinExistence type="predicted"/>
<dbReference type="PANTHER" id="PTHR46580">
    <property type="entry name" value="SENSOR KINASE-RELATED"/>
    <property type="match status" value="1"/>
</dbReference>
<keyword evidence="1 2" id="KW-0732">Signal</keyword>
<feature type="domain" description="IPT/TIG" evidence="3">
    <location>
        <begin position="495"/>
        <end position="578"/>
    </location>
</feature>
<accession>A0A4Q0M510</accession>
<comment type="caution">
    <text evidence="4">The sequence shown here is derived from an EMBL/GenBank/DDBJ whole genome shotgun (WGS) entry which is preliminary data.</text>
</comment>
<evidence type="ECO:0000256" key="1">
    <source>
        <dbReference type="ARBA" id="ARBA00022729"/>
    </source>
</evidence>
<dbReference type="InterPro" id="IPR013783">
    <property type="entry name" value="Ig-like_fold"/>
</dbReference>
<feature type="domain" description="IPT/TIG" evidence="3">
    <location>
        <begin position="22"/>
        <end position="105"/>
    </location>
</feature>
<dbReference type="Pfam" id="PF13517">
    <property type="entry name" value="FG-GAP_3"/>
    <property type="match status" value="7"/>
</dbReference>
<evidence type="ECO:0000313" key="4">
    <source>
        <dbReference type="EMBL" id="RXF67746.1"/>
    </source>
</evidence>
<dbReference type="PANTHER" id="PTHR46580:SF4">
    <property type="entry name" value="ATP_GTP-BINDING PROTEIN"/>
    <property type="match status" value="1"/>
</dbReference>
<dbReference type="Pfam" id="PF13585">
    <property type="entry name" value="CHU_C"/>
    <property type="match status" value="1"/>
</dbReference>
<dbReference type="RefSeq" id="WP_128770879.1">
    <property type="nucleotide sequence ID" value="NZ_RXOC01000015.1"/>
</dbReference>
<dbReference type="InterPro" id="IPR014756">
    <property type="entry name" value="Ig_E-set"/>
</dbReference>
<dbReference type="Proteomes" id="UP000290848">
    <property type="component" value="Unassembled WGS sequence"/>
</dbReference>
<feature type="domain" description="IPT/TIG" evidence="3">
    <location>
        <begin position="957"/>
        <end position="1042"/>
    </location>
</feature>
<sequence length="1672" mass="178632">MSKSLFLLVLMVANLAAVYAQGPLISSFAPKKGPVGTEVRILGRYFNTSAAGNIVYFGAVEAKVKSATSTEITVIAPASASYDPISVLNTQNKRTGYSTVPFIVTAESKNSFGPADVDPKVTINAGIYSTAMAIGDVDGDGKPDVVLADYRGKLSVMRNVSSRGIVNSSSLSTGLELASGDYPSSVVLQDMDGDGKLDIVVGYKKAGNISIYKNRSIKGSITSDSFDSRVDINTGGFIVPVIATGDVDGDGRPDIIGLQGGNLVIFVNEINNSISPASFTRRVSFKLDTSIGENSSIAVADLDADGRLDITVAPGDYSSSVLVFHNVGSNVGMMTDKDLVMTRYTTGKNAYSVVTADLNEDGRSEILVADQLDNTVSVLLNQTNGAEITSSSFSTRLKLAVGVKPTVVCVADIDGDGLPDIMASNNSSHTVSVIKNNSSSGLLTQDSFSAKSDFATTEYGTSLKSADMDGDGRTDIVWASYMASIIILRNNPSNPPVITSFIPKLGPVGTAITVEGSNFNTVASKNIVWFGATRGNVVSASSNKITIKVPPGASFEPFSVLNTETGRAGVSSSPFITTFSSARDICNDDFETSDYSKYGGDATIGHEVKDMDSDGKPDLVMYERGGKDIVIFTNVTDPETRLGDTFDGERMVIPIGTNISDLKITDVDGDGSLDIIVLKNAEKTLSIYRNISSSGDFKFDVPKTYPTGGRGSLLVVADFNGDGKPDILSGAGDDYSDRSFKNTSTAGLISFAVNTDVNYGGNWTNSIAADIDQDGKPDLVRADYPSARIYRNVSADGVIAFAKPVDLKVEIDRLQAADIDQDGKTDMIMAGSHVISVLRNTATKGVIDAQSFAAPKDFAIGGYCSAISVSDLNGDGKPDIIAATADWNIGRAVILQNNSNEDSIDFKDRVTLAVRYEATGLVVCDVDMDNRPDVLATTPYNLWIYYNHPLDASAYTRPVITSVSPNSAVAGETITIEGENFNPGASKNLVRFGAVAATVSSATTNSLTLKVPKGASSATISVSNADNELTAYSPQPFNLTFPGKRSLSHSDFEKTSVIQINGIPGSCTLSDLDGDGKVDLLVSVEHEYILRFYRNVSQSGSISSSSFVQNFELKIYSEGSRVVVTDMNADGKPDILLGGKQIYINHSVAGKFVFDNIVPLGGYEAYAVVADMDHDGKPDIVRREVGSDVIKVLFNTTRNHELSFLSSAEIHWSGQGPFVSDIDGDGKPDIATTSSEDGPTKMMVFRNISKQGNFTGASLADKVIFDFGKFYWQVNFFDIDGDGKSDIFLNGGDRENSTVLRNISVPGKFSFEAPVLLDSTKGGVLNFASIDGDNRRDLLFMNPGGRVKLLRNGSTPGKITSEAFSKFLKLDIGYARTINVNDIDNDGRSDIVIAANDTVSILRYNAAPPDLSDTLTFPLLAHVIYGDPDMVLNASLKSGKMVMYESSDTSVAILTGNKVRIRGTGSTIITAYEPGNADNYVSRTLIVDKASQRLSVESFPAFRKGDEKYLIRASSSSGLSLSIETSNPKVALIERGYLIPLEAGSADITVSQAGDQNYLPAEPLVQTALVVEKEKAVEKLAVHKAMSPDGDGVNDFLLIEGIDKFPDNTVVLTDRNGVKLFEKKGYNNDDKVFDGHSTLNGEVLKPGTYFYFVTYNDNGSTKRESGFFVIRY</sequence>
<dbReference type="SMART" id="SM00429">
    <property type="entry name" value="IPT"/>
    <property type="match status" value="3"/>
</dbReference>